<feature type="signal peptide" evidence="1">
    <location>
        <begin position="1"/>
        <end position="18"/>
    </location>
</feature>
<protein>
    <submittedName>
        <fullName evidence="2">Uncharacterized protein</fullName>
    </submittedName>
</protein>
<proteinExistence type="predicted"/>
<dbReference type="KEGG" id="lpy:FIV34_07240"/>
<keyword evidence="1" id="KW-0732">Signal</keyword>
<dbReference type="Proteomes" id="UP000316093">
    <property type="component" value="Chromosome"/>
</dbReference>
<evidence type="ECO:0000313" key="2">
    <source>
        <dbReference type="EMBL" id="QDE39007.1"/>
    </source>
</evidence>
<gene>
    <name evidence="2" type="ORF">FIV34_07240</name>
</gene>
<dbReference type="OrthoDB" id="5955952at2"/>
<dbReference type="RefSeq" id="WP_139981082.1">
    <property type="nucleotide sequence ID" value="NZ_CP041046.1"/>
</dbReference>
<sequence length="150" mass="15876">MKTAVFLLLLALPLAGHAEPPPGTHGQKAPAAEPMKRFQWRDEAAGYTFVAPPRWAEKVRAVPLTSAELARSGATSGVKFVAGSKTLLVLLSSDDERAKAVTDAGNRELSRHEGHIVAVHAESDSGELALTDEELGNAVQWDGVGATSLR</sequence>
<evidence type="ECO:0000256" key="1">
    <source>
        <dbReference type="SAM" id="SignalP"/>
    </source>
</evidence>
<dbReference type="AlphaFoldDB" id="A0A4Y5Z1R4"/>
<accession>A0A4Y5Z1R4</accession>
<evidence type="ECO:0000313" key="3">
    <source>
        <dbReference type="Proteomes" id="UP000316093"/>
    </source>
</evidence>
<dbReference type="EMBL" id="CP041046">
    <property type="protein sequence ID" value="QDE39007.1"/>
    <property type="molecule type" value="Genomic_DNA"/>
</dbReference>
<name>A0A4Y5Z1R4_9GAMM</name>
<keyword evidence="3" id="KW-1185">Reference proteome</keyword>
<organism evidence="2 3">
    <name type="scientific">Luteibacter pinisoli</name>
    <dbReference type="NCBI Taxonomy" id="2589080"/>
    <lineage>
        <taxon>Bacteria</taxon>
        <taxon>Pseudomonadati</taxon>
        <taxon>Pseudomonadota</taxon>
        <taxon>Gammaproteobacteria</taxon>
        <taxon>Lysobacterales</taxon>
        <taxon>Rhodanobacteraceae</taxon>
        <taxon>Luteibacter</taxon>
    </lineage>
</organism>
<reference evidence="2 3" key="1">
    <citation type="submission" date="2019-06" db="EMBL/GenBank/DDBJ databases">
        <title>A complete genome sequence for Luteibacter pinisoli MAH-14.</title>
        <authorList>
            <person name="Baltrus D.A."/>
        </authorList>
    </citation>
    <scope>NUCLEOTIDE SEQUENCE [LARGE SCALE GENOMIC DNA]</scope>
    <source>
        <strain evidence="2 3">MAH-14</strain>
    </source>
</reference>
<feature type="chain" id="PRO_5021277130" evidence="1">
    <location>
        <begin position="19"/>
        <end position="150"/>
    </location>
</feature>